<evidence type="ECO:0000256" key="7">
    <source>
        <dbReference type="RuleBase" id="RU363032"/>
    </source>
</evidence>
<evidence type="ECO:0000313" key="10">
    <source>
        <dbReference type="Proteomes" id="UP000247476"/>
    </source>
</evidence>
<feature type="domain" description="ABC transmembrane type-1" evidence="8">
    <location>
        <begin position="91"/>
        <end position="305"/>
    </location>
</feature>
<feature type="transmembrane region" description="Helical" evidence="7">
    <location>
        <begin position="225"/>
        <end position="245"/>
    </location>
</feature>
<dbReference type="InterPro" id="IPR035906">
    <property type="entry name" value="MetI-like_sf"/>
</dbReference>
<keyword evidence="10" id="KW-1185">Reference proteome</keyword>
<feature type="transmembrane region" description="Helical" evidence="7">
    <location>
        <begin position="177"/>
        <end position="205"/>
    </location>
</feature>
<dbReference type="SUPFAM" id="SSF161098">
    <property type="entry name" value="MetI-like"/>
    <property type="match status" value="1"/>
</dbReference>
<dbReference type="Gene3D" id="1.10.3720.10">
    <property type="entry name" value="MetI-like"/>
    <property type="match status" value="1"/>
</dbReference>
<keyword evidence="3" id="KW-1003">Cell membrane</keyword>
<sequence>MSSIAETNEAAAMIAHSGKRAARKRFKQNAPLLIMFIPVILFYLIFKYAPMVGAVIAFKDYNFFDGVFRSPWVGLDNFYKLFDNPNTVMIIRNTLLLSLLHIFVGFPFPIALAILFHEVRRMWFKRIVQTLVYLPHFFSWVIVGGIVVAIFGIEGTINRWLDGIADEPVPFLYNEASWISIFIGSGIWKDMGFNAIIYMAAMSAIDPSLYESANIDGAGKWKQTIHITLPGIAPTMVLLFILSMGRVMEVGFDQVFILQNAAVKDVSEVISTYIYRVGLQGAQFSLTTAMGLFESVVSFILLVTVNGIARRYQRGLF</sequence>
<dbReference type="InterPro" id="IPR050809">
    <property type="entry name" value="UgpAE/MalFG_permease"/>
</dbReference>
<evidence type="ECO:0000256" key="4">
    <source>
        <dbReference type="ARBA" id="ARBA00022692"/>
    </source>
</evidence>
<organism evidence="9 10">
    <name type="scientific">Paenibacillus flagellatus</name>
    <dbReference type="NCBI Taxonomy" id="2211139"/>
    <lineage>
        <taxon>Bacteria</taxon>
        <taxon>Bacillati</taxon>
        <taxon>Bacillota</taxon>
        <taxon>Bacilli</taxon>
        <taxon>Bacillales</taxon>
        <taxon>Paenibacillaceae</taxon>
        <taxon>Paenibacillus</taxon>
    </lineage>
</organism>
<feature type="transmembrane region" description="Helical" evidence="7">
    <location>
        <begin position="29"/>
        <end position="46"/>
    </location>
</feature>
<dbReference type="PANTHER" id="PTHR43227">
    <property type="entry name" value="BLL4140 PROTEIN"/>
    <property type="match status" value="1"/>
</dbReference>
<accession>A0A2V5L414</accession>
<dbReference type="Pfam" id="PF00528">
    <property type="entry name" value="BPD_transp_1"/>
    <property type="match status" value="1"/>
</dbReference>
<name>A0A2V5L414_9BACL</name>
<comment type="caution">
    <text evidence="9">The sequence shown here is derived from an EMBL/GenBank/DDBJ whole genome shotgun (WGS) entry which is preliminary data.</text>
</comment>
<evidence type="ECO:0000313" key="9">
    <source>
        <dbReference type="EMBL" id="PYI57596.1"/>
    </source>
</evidence>
<dbReference type="OrthoDB" id="9785836at2"/>
<evidence type="ECO:0000256" key="6">
    <source>
        <dbReference type="ARBA" id="ARBA00023136"/>
    </source>
</evidence>
<dbReference type="PANTHER" id="PTHR43227:SF11">
    <property type="entry name" value="BLL4140 PROTEIN"/>
    <property type="match status" value="1"/>
</dbReference>
<comment type="similarity">
    <text evidence="7">Belongs to the binding-protein-dependent transport system permease family.</text>
</comment>
<dbReference type="AlphaFoldDB" id="A0A2V5L414"/>
<keyword evidence="4 7" id="KW-0812">Transmembrane</keyword>
<dbReference type="GO" id="GO:0005886">
    <property type="term" value="C:plasma membrane"/>
    <property type="evidence" value="ECO:0007669"/>
    <property type="project" value="UniProtKB-SubCell"/>
</dbReference>
<dbReference type="CDD" id="cd06261">
    <property type="entry name" value="TM_PBP2"/>
    <property type="match status" value="1"/>
</dbReference>
<feature type="transmembrane region" description="Helical" evidence="7">
    <location>
        <begin position="289"/>
        <end position="309"/>
    </location>
</feature>
<comment type="subcellular location">
    <subcellularLocation>
        <location evidence="1 7">Cell membrane</location>
        <topology evidence="1 7">Multi-pass membrane protein</topology>
    </subcellularLocation>
</comment>
<dbReference type="InterPro" id="IPR000515">
    <property type="entry name" value="MetI-like"/>
</dbReference>
<feature type="transmembrane region" description="Helical" evidence="7">
    <location>
        <begin position="137"/>
        <end position="157"/>
    </location>
</feature>
<dbReference type="GO" id="GO:0055085">
    <property type="term" value="P:transmembrane transport"/>
    <property type="evidence" value="ECO:0007669"/>
    <property type="project" value="InterPro"/>
</dbReference>
<protein>
    <submittedName>
        <fullName evidence="9">Protein lplB</fullName>
    </submittedName>
</protein>
<keyword evidence="6 7" id="KW-0472">Membrane</keyword>
<dbReference type="EMBL" id="QJVJ01000001">
    <property type="protein sequence ID" value="PYI57596.1"/>
    <property type="molecule type" value="Genomic_DNA"/>
</dbReference>
<evidence type="ECO:0000259" key="8">
    <source>
        <dbReference type="PROSITE" id="PS50928"/>
    </source>
</evidence>
<feature type="transmembrane region" description="Helical" evidence="7">
    <location>
        <begin position="95"/>
        <end position="116"/>
    </location>
</feature>
<keyword evidence="2 7" id="KW-0813">Transport</keyword>
<evidence type="ECO:0000256" key="3">
    <source>
        <dbReference type="ARBA" id="ARBA00022475"/>
    </source>
</evidence>
<evidence type="ECO:0000256" key="5">
    <source>
        <dbReference type="ARBA" id="ARBA00022989"/>
    </source>
</evidence>
<reference evidence="9 10" key="1">
    <citation type="submission" date="2018-05" db="EMBL/GenBank/DDBJ databases">
        <title>Paenibacillus flagellatus sp. nov., isolated from selenium mineral soil.</title>
        <authorList>
            <person name="Dai X."/>
        </authorList>
    </citation>
    <scope>NUCLEOTIDE SEQUENCE [LARGE SCALE GENOMIC DNA]</scope>
    <source>
        <strain evidence="9 10">DXL2</strain>
    </source>
</reference>
<gene>
    <name evidence="9" type="ORF">DLM86_03330</name>
</gene>
<proteinExistence type="inferred from homology"/>
<dbReference type="Proteomes" id="UP000247476">
    <property type="component" value="Unassembled WGS sequence"/>
</dbReference>
<dbReference type="PROSITE" id="PS50928">
    <property type="entry name" value="ABC_TM1"/>
    <property type="match status" value="1"/>
</dbReference>
<keyword evidence="5 7" id="KW-1133">Transmembrane helix</keyword>
<evidence type="ECO:0000256" key="2">
    <source>
        <dbReference type="ARBA" id="ARBA00022448"/>
    </source>
</evidence>
<evidence type="ECO:0000256" key="1">
    <source>
        <dbReference type="ARBA" id="ARBA00004651"/>
    </source>
</evidence>